<accession>A0AAN8WLN6</accession>
<protein>
    <submittedName>
        <fullName evidence="1">Uncharacterized protein</fullName>
    </submittedName>
</protein>
<gene>
    <name evidence="1" type="ORF">SK128_021489</name>
</gene>
<evidence type="ECO:0000313" key="1">
    <source>
        <dbReference type="EMBL" id="KAK7053128.1"/>
    </source>
</evidence>
<feature type="non-terminal residue" evidence="1">
    <location>
        <position position="1"/>
    </location>
</feature>
<sequence>GGTPLRPLSPVCSTPQWSECTFNSPPQHNVYAELWFLGESDETEINVRSGHPPE</sequence>
<evidence type="ECO:0000313" key="2">
    <source>
        <dbReference type="Proteomes" id="UP001381693"/>
    </source>
</evidence>
<dbReference type="EMBL" id="JAXCGZ010021354">
    <property type="protein sequence ID" value="KAK7053128.1"/>
    <property type="molecule type" value="Genomic_DNA"/>
</dbReference>
<comment type="caution">
    <text evidence="1">The sequence shown here is derived from an EMBL/GenBank/DDBJ whole genome shotgun (WGS) entry which is preliminary data.</text>
</comment>
<dbReference type="Proteomes" id="UP001381693">
    <property type="component" value="Unassembled WGS sequence"/>
</dbReference>
<dbReference type="AlphaFoldDB" id="A0AAN8WLN6"/>
<name>A0AAN8WLN6_HALRR</name>
<organism evidence="1 2">
    <name type="scientific">Halocaridina rubra</name>
    <name type="common">Hawaiian red shrimp</name>
    <dbReference type="NCBI Taxonomy" id="373956"/>
    <lineage>
        <taxon>Eukaryota</taxon>
        <taxon>Metazoa</taxon>
        <taxon>Ecdysozoa</taxon>
        <taxon>Arthropoda</taxon>
        <taxon>Crustacea</taxon>
        <taxon>Multicrustacea</taxon>
        <taxon>Malacostraca</taxon>
        <taxon>Eumalacostraca</taxon>
        <taxon>Eucarida</taxon>
        <taxon>Decapoda</taxon>
        <taxon>Pleocyemata</taxon>
        <taxon>Caridea</taxon>
        <taxon>Atyoidea</taxon>
        <taxon>Atyidae</taxon>
        <taxon>Halocaridina</taxon>
    </lineage>
</organism>
<proteinExistence type="predicted"/>
<keyword evidence="2" id="KW-1185">Reference proteome</keyword>
<reference evidence="1 2" key="1">
    <citation type="submission" date="2023-11" db="EMBL/GenBank/DDBJ databases">
        <title>Halocaridina rubra genome assembly.</title>
        <authorList>
            <person name="Smith C."/>
        </authorList>
    </citation>
    <scope>NUCLEOTIDE SEQUENCE [LARGE SCALE GENOMIC DNA]</scope>
    <source>
        <strain evidence="1">EP-1</strain>
        <tissue evidence="1">Whole</tissue>
    </source>
</reference>